<feature type="domain" description="Calcineurin-like phosphoesterase" evidence="1">
    <location>
        <begin position="138"/>
        <end position="320"/>
    </location>
</feature>
<dbReference type="PANTHER" id="PTHR45867">
    <property type="entry name" value="PURPLE ACID PHOSPHATASE"/>
    <property type="match status" value="1"/>
</dbReference>
<dbReference type="Proteomes" id="UP000297225">
    <property type="component" value="Unassembled WGS sequence"/>
</dbReference>
<evidence type="ECO:0000313" key="3">
    <source>
        <dbReference type="Proteomes" id="UP000297225"/>
    </source>
</evidence>
<reference evidence="2 3" key="1">
    <citation type="submission" date="2019-03" db="EMBL/GenBank/DDBJ databases">
        <title>Porphyromonas levii Isolated from the Uterus of Dairy Cows.</title>
        <authorList>
            <person name="Francis A.M."/>
        </authorList>
    </citation>
    <scope>NUCLEOTIDE SEQUENCE [LARGE SCALE GENOMIC DNA]</scope>
    <source>
        <strain evidence="2 3">AF5678</strain>
    </source>
</reference>
<dbReference type="EMBL" id="SPNC01000010">
    <property type="protein sequence ID" value="TFH96904.1"/>
    <property type="molecule type" value="Genomic_DNA"/>
</dbReference>
<accession>A0A4Y8WR78</accession>
<organism evidence="2 3">
    <name type="scientific">Porphyromonas levii</name>
    <dbReference type="NCBI Taxonomy" id="28114"/>
    <lineage>
        <taxon>Bacteria</taxon>
        <taxon>Pseudomonadati</taxon>
        <taxon>Bacteroidota</taxon>
        <taxon>Bacteroidia</taxon>
        <taxon>Bacteroidales</taxon>
        <taxon>Porphyromonadaceae</taxon>
        <taxon>Porphyromonas</taxon>
    </lineage>
</organism>
<keyword evidence="3" id="KW-1185">Reference proteome</keyword>
<protein>
    <recommendedName>
        <fullName evidence="1">Calcineurin-like phosphoesterase domain-containing protein</fullName>
    </recommendedName>
</protein>
<comment type="caution">
    <text evidence="2">The sequence shown here is derived from an EMBL/GenBank/DDBJ whole genome shotgun (WGS) entry which is preliminary data.</text>
</comment>
<proteinExistence type="predicted"/>
<name>A0A4Y8WR78_9PORP</name>
<dbReference type="Gene3D" id="3.60.21.10">
    <property type="match status" value="1"/>
</dbReference>
<sequence length="392" mass="44960">MKLKRYIPLGIVLLVGVLLWVNWSNWFGDLPEPDFELPDTPQRLFITAGEDGLNDRSFSWVSGSEQPFSFTLVKDSLAQVYRPSHEAITTGGGTTHIYNVRVNHLSEGAYNCFVTTEALRDTLRGDFTIYPNDGVIDLLFIGDIQDRSDTGSRELFQEIYSRFPDMDGWLFIGDMIERPHNQWWDFFYHTVDSIAPHTVFLPTPGNHEYELGGLWSLGSRYVATFPMPLNGNKITNYFVDYPTVRVIALETNNLLWDYSGSRKWLEQSIETSPAPFTIVMGHHGVYSVRKWRVNPDMKYGINPILKEHSVDLLLQGHDHAFSRNGVAPDRPIYITMSTSDKQYPVGNPNNHTVSESGNRYYSHIRITNDTLYFDTYRGDHSLIDSFELPRKS</sequence>
<dbReference type="InterPro" id="IPR004843">
    <property type="entry name" value="Calcineurin-like_PHP"/>
</dbReference>
<dbReference type="OrthoDB" id="9809781at2"/>
<gene>
    <name evidence="2" type="ORF">E4P47_01365</name>
</gene>
<dbReference type="InterPro" id="IPR029052">
    <property type="entry name" value="Metallo-depent_PP-like"/>
</dbReference>
<dbReference type="GO" id="GO:0016787">
    <property type="term" value="F:hydrolase activity"/>
    <property type="evidence" value="ECO:0007669"/>
    <property type="project" value="InterPro"/>
</dbReference>
<dbReference type="STRING" id="1122973.GCA_000379925_01539"/>
<dbReference type="SUPFAM" id="SSF56300">
    <property type="entry name" value="Metallo-dependent phosphatases"/>
    <property type="match status" value="1"/>
</dbReference>
<dbReference type="Pfam" id="PF00149">
    <property type="entry name" value="Metallophos"/>
    <property type="match status" value="1"/>
</dbReference>
<evidence type="ECO:0000259" key="1">
    <source>
        <dbReference type="Pfam" id="PF00149"/>
    </source>
</evidence>
<dbReference type="AlphaFoldDB" id="A0A4Y8WR78"/>
<evidence type="ECO:0000313" key="2">
    <source>
        <dbReference type="EMBL" id="TFH96904.1"/>
    </source>
</evidence>
<dbReference type="PANTHER" id="PTHR45867:SF3">
    <property type="entry name" value="ACID PHOSPHATASE TYPE 7"/>
    <property type="match status" value="1"/>
</dbReference>
<dbReference type="GeneID" id="66797270"/>
<dbReference type="RefSeq" id="WP_134849088.1">
    <property type="nucleotide sequence ID" value="NZ_CP197400.1"/>
</dbReference>